<accession>S5T5N8</accession>
<reference evidence="8" key="2">
    <citation type="journal article" date="2016" name="Environ. Microbiol. Rep.">
        <title>Analysis of defence systems and a conjugative IncP-1 plasmid in the marine polyaromatic hydrocarbons-degrading bacterium Cycloclasticus sp. 78-ME.</title>
        <authorList>
            <person name="Yakimov M.M."/>
            <person name="Crisafi F."/>
            <person name="Messina E."/>
            <person name="Smedile F."/>
            <person name="Lopatina A."/>
            <person name="Denaro R."/>
            <person name="Pieper D.H."/>
            <person name="Golyshin P.N."/>
            <person name="Giuliano L."/>
        </authorList>
    </citation>
    <scope>NUCLEOTIDE SEQUENCE [LARGE SCALE GENOMIC DNA]</scope>
    <source>
        <strain evidence="8">78-ME</strain>
    </source>
</reference>
<keyword evidence="5 6" id="KW-0472">Membrane</keyword>
<dbReference type="PANTHER" id="PTHR43461:SF1">
    <property type="entry name" value="TRANSMEMBRANE PROTEIN 256"/>
    <property type="match status" value="1"/>
</dbReference>
<evidence type="ECO:0000256" key="4">
    <source>
        <dbReference type="ARBA" id="ARBA00022989"/>
    </source>
</evidence>
<dbReference type="RefSeq" id="WP_020162615.1">
    <property type="nucleotide sequence ID" value="NC_021917.1"/>
</dbReference>
<keyword evidence="8" id="KW-1185">Reference proteome</keyword>
<evidence type="ECO:0000313" key="8">
    <source>
        <dbReference type="Proteomes" id="UP000015380"/>
    </source>
</evidence>
<keyword evidence="4 6" id="KW-1133">Transmembrane helix</keyword>
<feature type="transmembrane region" description="Helical" evidence="6">
    <location>
        <begin position="71"/>
        <end position="91"/>
    </location>
</feature>
<evidence type="ECO:0000313" key="7">
    <source>
        <dbReference type="EMBL" id="AGS38859.1"/>
    </source>
</evidence>
<dbReference type="EMBL" id="CP005996">
    <property type="protein sequence ID" value="AGS38859.1"/>
    <property type="molecule type" value="Genomic_DNA"/>
</dbReference>
<comment type="subcellular location">
    <subcellularLocation>
        <location evidence="1">Membrane</location>
        <topology evidence="1">Multi-pass membrane protein</topology>
    </subcellularLocation>
</comment>
<organism evidence="7 8">
    <name type="scientific">Cycloclasticus zancles 78-ME</name>
    <dbReference type="NCBI Taxonomy" id="1198232"/>
    <lineage>
        <taxon>Bacteria</taxon>
        <taxon>Pseudomonadati</taxon>
        <taxon>Pseudomonadota</taxon>
        <taxon>Gammaproteobacteria</taxon>
        <taxon>Thiotrichales</taxon>
        <taxon>Piscirickettsiaceae</taxon>
        <taxon>Cycloclasticus</taxon>
    </lineage>
</organism>
<protein>
    <submittedName>
        <fullName evidence="7">Small membrane protein</fullName>
    </submittedName>
</protein>
<dbReference type="eggNOG" id="COG2363">
    <property type="taxonomic scope" value="Bacteria"/>
</dbReference>
<gene>
    <name evidence="7" type="ORF">CYCME_0518</name>
</gene>
<dbReference type="PATRIC" id="fig|1198232.3.peg.525"/>
<name>S5T5N8_9GAMM</name>
<dbReference type="Proteomes" id="UP000015380">
    <property type="component" value="Chromosome"/>
</dbReference>
<sequence length="124" mass="13381">MKTLPFITLGAFFAFLAVVMGAFGAHAVKGSLSPHYLAVYHTASDYQMWHAIGLILIGVLHQNNPSNLLRIAGWFMLAGMLIFSGSLYILSLTGITILGAITPIGGVALLIAWLLFAYHSFKSK</sequence>
<dbReference type="InterPro" id="IPR006696">
    <property type="entry name" value="DUF423"/>
</dbReference>
<feature type="transmembrane region" description="Helical" evidence="6">
    <location>
        <begin position="97"/>
        <end position="118"/>
    </location>
</feature>
<comment type="similarity">
    <text evidence="2">Belongs to the UPF0382 family.</text>
</comment>
<keyword evidence="3 6" id="KW-0812">Transmembrane</keyword>
<evidence type="ECO:0000256" key="3">
    <source>
        <dbReference type="ARBA" id="ARBA00022692"/>
    </source>
</evidence>
<dbReference type="Pfam" id="PF04241">
    <property type="entry name" value="DUF423"/>
    <property type="match status" value="1"/>
</dbReference>
<feature type="transmembrane region" description="Helical" evidence="6">
    <location>
        <begin position="37"/>
        <end position="59"/>
    </location>
</feature>
<dbReference type="KEGG" id="cza:CYCME_0518"/>
<dbReference type="AlphaFoldDB" id="S5T5N8"/>
<dbReference type="GO" id="GO:0005886">
    <property type="term" value="C:plasma membrane"/>
    <property type="evidence" value="ECO:0007669"/>
    <property type="project" value="TreeGrafter"/>
</dbReference>
<evidence type="ECO:0000256" key="6">
    <source>
        <dbReference type="SAM" id="Phobius"/>
    </source>
</evidence>
<reference evidence="7 8" key="1">
    <citation type="submission" date="2013-05" db="EMBL/GenBank/DDBJ databases">
        <title>Between feast and famine: a lifestyle of most important marine PAH-degrading bacterium Cycloclasticus sp. 7ME.</title>
        <authorList>
            <person name="Yakimov M.M."/>
            <person name="Messina E."/>
            <person name="Genovese M."/>
            <person name="Denaro R."/>
            <person name="Crisafi F."/>
            <person name="Russo D."/>
            <person name="Cappello S."/>
            <person name="Santisi S."/>
            <person name="Smedile F."/>
            <person name="Golyshina O.V."/>
            <person name="Tran H."/>
            <person name="Pieper D.H."/>
            <person name="Golyshin P.N."/>
            <person name="Giuliano L."/>
        </authorList>
    </citation>
    <scope>NUCLEOTIDE SEQUENCE [LARGE SCALE GENOMIC DNA]</scope>
    <source>
        <strain evidence="7 8">78-ME</strain>
    </source>
</reference>
<proteinExistence type="inferred from homology"/>
<dbReference type="HOGENOM" id="CLU_096548_3_3_6"/>
<evidence type="ECO:0000256" key="5">
    <source>
        <dbReference type="ARBA" id="ARBA00023136"/>
    </source>
</evidence>
<evidence type="ECO:0000256" key="1">
    <source>
        <dbReference type="ARBA" id="ARBA00004141"/>
    </source>
</evidence>
<evidence type="ECO:0000256" key="2">
    <source>
        <dbReference type="ARBA" id="ARBA00009694"/>
    </source>
</evidence>
<dbReference type="PANTHER" id="PTHR43461">
    <property type="entry name" value="TRANSMEMBRANE PROTEIN 256"/>
    <property type="match status" value="1"/>
</dbReference>